<dbReference type="GO" id="GO:0016832">
    <property type="term" value="F:aldehyde-lyase activity"/>
    <property type="evidence" value="ECO:0007669"/>
    <property type="project" value="InterPro"/>
</dbReference>
<evidence type="ECO:0000256" key="1">
    <source>
        <dbReference type="PIRSR" id="PIRSR001359-1"/>
    </source>
</evidence>
<evidence type="ECO:0000313" key="4">
    <source>
        <dbReference type="EMBL" id="AUJ31943.1"/>
    </source>
</evidence>
<evidence type="ECO:0000256" key="3">
    <source>
        <dbReference type="PIRSR" id="PIRSR001359-3"/>
    </source>
</evidence>
<dbReference type="Pfam" id="PF01116">
    <property type="entry name" value="F_bP_aldolase"/>
    <property type="match status" value="1"/>
</dbReference>
<dbReference type="SUPFAM" id="SSF51569">
    <property type="entry name" value="Aldolase"/>
    <property type="match status" value="1"/>
</dbReference>
<dbReference type="NCBIfam" id="TIGR00167">
    <property type="entry name" value="cbbA"/>
    <property type="match status" value="1"/>
</dbReference>
<evidence type="ECO:0000256" key="2">
    <source>
        <dbReference type="PIRSR" id="PIRSR001359-2"/>
    </source>
</evidence>
<accession>A0A3Q8CGC2</accession>
<dbReference type="PIRSF" id="PIRSF001359">
    <property type="entry name" value="F_bP_aldolase_II"/>
    <property type="match status" value="1"/>
</dbReference>
<dbReference type="RefSeq" id="WP_057886698.1">
    <property type="nucleotide sequence ID" value="NZ_CP018180.1"/>
</dbReference>
<keyword evidence="5" id="KW-1185">Reference proteome</keyword>
<reference evidence="4 5" key="1">
    <citation type="submission" date="2016-11" db="EMBL/GenBank/DDBJ databases">
        <title>Interaction between Lactobacillus species and yeast in water kefir.</title>
        <authorList>
            <person name="Behr J."/>
            <person name="Xu D."/>
            <person name="Vogel R.F."/>
        </authorList>
    </citation>
    <scope>NUCLEOTIDE SEQUENCE [LARGE SCALE GENOMIC DNA]</scope>
    <source>
        <strain evidence="4 5">TMW 1.1827</strain>
    </source>
</reference>
<dbReference type="Gene3D" id="3.20.20.70">
    <property type="entry name" value="Aldolase class I"/>
    <property type="match status" value="1"/>
</dbReference>
<feature type="active site" description="Proton donor" evidence="1">
    <location>
        <position position="81"/>
    </location>
</feature>
<dbReference type="InterPro" id="IPR000771">
    <property type="entry name" value="FBA_II"/>
</dbReference>
<gene>
    <name evidence="4" type="ORF">BSQ50_04840</name>
</gene>
<dbReference type="PROSITE" id="PS00602">
    <property type="entry name" value="ALDOLASE_CLASS_II_1"/>
    <property type="match status" value="1"/>
</dbReference>
<comment type="cofactor">
    <cofactor evidence="3">
        <name>Zn(2+)</name>
        <dbReference type="ChEBI" id="CHEBI:29105"/>
    </cofactor>
    <text evidence="3">Binds 2 Zn(2+) ions per subunit. One is catalytic and the other provides a structural contribution.</text>
</comment>
<organism evidence="4 5">
    <name type="scientific">Liquorilactobacillus nagelii</name>
    <dbReference type="NCBI Taxonomy" id="82688"/>
    <lineage>
        <taxon>Bacteria</taxon>
        <taxon>Bacillati</taxon>
        <taxon>Bacillota</taxon>
        <taxon>Bacilli</taxon>
        <taxon>Lactobacillales</taxon>
        <taxon>Lactobacillaceae</taxon>
        <taxon>Liquorilactobacillus</taxon>
    </lineage>
</organism>
<dbReference type="GeneID" id="78521743"/>
<proteinExistence type="predicted"/>
<feature type="binding site" evidence="3">
    <location>
        <position position="82"/>
    </location>
    <ligand>
        <name>Zn(2+)</name>
        <dbReference type="ChEBI" id="CHEBI:29105"/>
        <label>1</label>
        <note>catalytic</note>
    </ligand>
</feature>
<dbReference type="PANTHER" id="PTHR30304">
    <property type="entry name" value="D-TAGATOSE-1,6-BISPHOSPHATE ALDOLASE"/>
    <property type="match status" value="1"/>
</dbReference>
<feature type="binding site" evidence="3">
    <location>
        <position position="133"/>
    </location>
    <ligand>
        <name>Zn(2+)</name>
        <dbReference type="ChEBI" id="CHEBI:29105"/>
        <label>2</label>
    </ligand>
</feature>
<feature type="binding site" evidence="2">
    <location>
        <begin position="208"/>
        <end position="210"/>
    </location>
    <ligand>
        <name>dihydroxyacetone phosphate</name>
        <dbReference type="ChEBI" id="CHEBI:57642"/>
    </ligand>
</feature>
<feature type="binding site" evidence="2">
    <location>
        <position position="179"/>
    </location>
    <ligand>
        <name>dihydroxyacetone phosphate</name>
        <dbReference type="ChEBI" id="CHEBI:57642"/>
    </ligand>
</feature>
<dbReference type="GO" id="GO:0005975">
    <property type="term" value="P:carbohydrate metabolic process"/>
    <property type="evidence" value="ECO:0007669"/>
    <property type="project" value="InterPro"/>
</dbReference>
<feature type="binding site" evidence="3">
    <location>
        <position position="207"/>
    </location>
    <ligand>
        <name>Zn(2+)</name>
        <dbReference type="ChEBI" id="CHEBI:29105"/>
        <label>1</label>
        <note>catalytic</note>
    </ligand>
</feature>
<sequence length="307" mass="34441">MVLVSSKYLLDRAYQEHFAIGAFNAGNSEFVKNIITVAENLQSPVIIQIYPLEYELMGSKIIKYVLEAAKVSNVPIAVHLDHGRDLNDVLRSNKDQLNSVMIDTSAEEFAKNVAATSEVVDICHRLGIAVEAELGSIGNRFANDSSNMGRIYTDPNSAKEFIEQTEVDFLAVSIGTVHGPYPSGKNEIRIDILKEINRALKIPLVLHGGSKNPDQKIKEAIENGIAKVNISTDIKLPYFHAIKDTVIEKPTDYEPWIMLKQANQIQKDILKEKILLFGSNGKASEYLNDFRHLKPYFPYEGEKVEFY</sequence>
<protein>
    <recommendedName>
        <fullName evidence="6">Fructose-bisphosphate aldolase</fullName>
    </recommendedName>
</protein>
<evidence type="ECO:0000313" key="5">
    <source>
        <dbReference type="Proteomes" id="UP000324497"/>
    </source>
</evidence>
<dbReference type="AlphaFoldDB" id="A0A3Q8CGC2"/>
<evidence type="ECO:0008006" key="6">
    <source>
        <dbReference type="Google" id="ProtNLM"/>
    </source>
</evidence>
<keyword evidence="3" id="KW-0479">Metal-binding</keyword>
<dbReference type="PANTHER" id="PTHR30304:SF0">
    <property type="entry name" value="D-TAGATOSE-1,6-BISPHOSPHATE ALDOLASE SUBUNIT GATY-RELATED"/>
    <property type="match status" value="1"/>
</dbReference>
<feature type="binding site" evidence="2">
    <location>
        <begin position="229"/>
        <end position="232"/>
    </location>
    <ligand>
        <name>dihydroxyacetone phosphate</name>
        <dbReference type="ChEBI" id="CHEBI:57642"/>
    </ligand>
</feature>
<dbReference type="EMBL" id="CP018180">
    <property type="protein sequence ID" value="AUJ31943.1"/>
    <property type="molecule type" value="Genomic_DNA"/>
</dbReference>
<dbReference type="InterPro" id="IPR013785">
    <property type="entry name" value="Aldolase_TIM"/>
</dbReference>
<dbReference type="GO" id="GO:0008270">
    <property type="term" value="F:zinc ion binding"/>
    <property type="evidence" value="ECO:0007669"/>
    <property type="project" value="InterPro"/>
</dbReference>
<feature type="binding site" evidence="3">
    <location>
        <position position="103"/>
    </location>
    <ligand>
        <name>Zn(2+)</name>
        <dbReference type="ChEBI" id="CHEBI:29105"/>
        <label>2</label>
    </ligand>
</feature>
<dbReference type="InterPro" id="IPR050246">
    <property type="entry name" value="Class_II_FBP_aldolase"/>
</dbReference>
<name>A0A3Q8CGC2_9LACO</name>
<dbReference type="Proteomes" id="UP000324497">
    <property type="component" value="Chromosome"/>
</dbReference>
<keyword evidence="3" id="KW-0862">Zinc</keyword>
<dbReference type="KEGG" id="lng:BSQ50_04840"/>
<feature type="binding site" evidence="3">
    <location>
        <position position="178"/>
    </location>
    <ligand>
        <name>Zn(2+)</name>
        <dbReference type="ChEBI" id="CHEBI:29105"/>
        <label>1</label>
        <note>catalytic</note>
    </ligand>
</feature>
<dbReference type="CDD" id="cd00947">
    <property type="entry name" value="TBP_aldolase_IIB"/>
    <property type="match status" value="1"/>
</dbReference>